<keyword evidence="1" id="KW-0805">Transcription regulation</keyword>
<dbReference type="SUPFAM" id="SSF46785">
    <property type="entry name" value="Winged helix' DNA-binding domain"/>
    <property type="match status" value="1"/>
</dbReference>
<dbReference type="InterPro" id="IPR029016">
    <property type="entry name" value="GAF-like_dom_sf"/>
</dbReference>
<dbReference type="Pfam" id="PF01614">
    <property type="entry name" value="IclR_C"/>
    <property type="match status" value="1"/>
</dbReference>
<comment type="caution">
    <text evidence="6">The sequence shown here is derived from an EMBL/GenBank/DDBJ whole genome shotgun (WGS) entry which is preliminary data.</text>
</comment>
<evidence type="ECO:0000313" key="7">
    <source>
        <dbReference type="Proteomes" id="UP001165041"/>
    </source>
</evidence>
<evidence type="ECO:0000256" key="3">
    <source>
        <dbReference type="ARBA" id="ARBA00023163"/>
    </source>
</evidence>
<dbReference type="InterPro" id="IPR036388">
    <property type="entry name" value="WH-like_DNA-bd_sf"/>
</dbReference>
<dbReference type="PANTHER" id="PTHR30136">
    <property type="entry name" value="HELIX-TURN-HELIX TRANSCRIPTIONAL REGULATOR, ICLR FAMILY"/>
    <property type="match status" value="1"/>
</dbReference>
<dbReference type="InterPro" id="IPR036390">
    <property type="entry name" value="WH_DNA-bd_sf"/>
</dbReference>
<proteinExistence type="predicted"/>
<dbReference type="RefSeq" id="WP_285738329.1">
    <property type="nucleotide sequence ID" value="NZ_BSSA01000019.1"/>
</dbReference>
<dbReference type="Gene3D" id="3.30.450.40">
    <property type="match status" value="1"/>
</dbReference>
<sequence>MNATVKSAVRAAATAEGLGPEPHGAVAKSVLVLDTLPGDGNSIGLAEIARRTGLPKTTVHRILGILTGLGLAGRHPTGYRLGDHIPDLVKETPCVRTTELRERMLPYLLDLHRLTDEAVHFGVLRDQGVLCLERLHGHRSAPLPVRVGRVLPAHATALGKVLLAFTDESAHASTSAPAPAQGGVRAHELAPFTARTLTRTTALARELATVRTRGIALDHGEFRPEVHCLAAPVWGPGRVLVGAVSTSWPANRLCVEEAGRHVRLVAHAASRALGSLSEAA</sequence>
<gene>
    <name evidence="6" type="ORF">Kpho02_49380</name>
</gene>
<accession>A0A9W6QCN8</accession>
<feature type="domain" description="HTH iclR-type" evidence="4">
    <location>
        <begin position="23"/>
        <end position="83"/>
    </location>
</feature>
<feature type="domain" description="IclR-ED" evidence="5">
    <location>
        <begin position="77"/>
        <end position="275"/>
    </location>
</feature>
<dbReference type="InterPro" id="IPR005471">
    <property type="entry name" value="Tscrpt_reg_IclR_N"/>
</dbReference>
<evidence type="ECO:0000259" key="4">
    <source>
        <dbReference type="PROSITE" id="PS51077"/>
    </source>
</evidence>
<dbReference type="GO" id="GO:0045892">
    <property type="term" value="P:negative regulation of DNA-templated transcription"/>
    <property type="evidence" value="ECO:0007669"/>
    <property type="project" value="TreeGrafter"/>
</dbReference>
<protein>
    <submittedName>
        <fullName evidence="6">IclR family transcriptional regulator</fullName>
    </submittedName>
</protein>
<dbReference type="GO" id="GO:0003700">
    <property type="term" value="F:DNA-binding transcription factor activity"/>
    <property type="evidence" value="ECO:0007669"/>
    <property type="project" value="TreeGrafter"/>
</dbReference>
<name>A0A9W6QCN8_9ACTN</name>
<dbReference type="Proteomes" id="UP001165041">
    <property type="component" value="Unassembled WGS sequence"/>
</dbReference>
<keyword evidence="3" id="KW-0804">Transcription</keyword>
<evidence type="ECO:0000313" key="6">
    <source>
        <dbReference type="EMBL" id="GLW72639.1"/>
    </source>
</evidence>
<organism evidence="6 7">
    <name type="scientific">Kitasatospora phosalacinea</name>
    <dbReference type="NCBI Taxonomy" id="2065"/>
    <lineage>
        <taxon>Bacteria</taxon>
        <taxon>Bacillati</taxon>
        <taxon>Actinomycetota</taxon>
        <taxon>Actinomycetes</taxon>
        <taxon>Kitasatosporales</taxon>
        <taxon>Streptomycetaceae</taxon>
        <taxon>Kitasatospora</taxon>
    </lineage>
</organism>
<dbReference type="PANTHER" id="PTHR30136:SF24">
    <property type="entry name" value="HTH-TYPE TRANSCRIPTIONAL REPRESSOR ALLR"/>
    <property type="match status" value="1"/>
</dbReference>
<dbReference type="PROSITE" id="PS51077">
    <property type="entry name" value="HTH_ICLR"/>
    <property type="match status" value="1"/>
</dbReference>
<keyword evidence="2" id="KW-0238">DNA-binding</keyword>
<evidence type="ECO:0000256" key="2">
    <source>
        <dbReference type="ARBA" id="ARBA00023125"/>
    </source>
</evidence>
<dbReference type="Gene3D" id="1.10.10.10">
    <property type="entry name" value="Winged helix-like DNA-binding domain superfamily/Winged helix DNA-binding domain"/>
    <property type="match status" value="1"/>
</dbReference>
<dbReference type="EMBL" id="BSSA01000019">
    <property type="protein sequence ID" value="GLW72639.1"/>
    <property type="molecule type" value="Genomic_DNA"/>
</dbReference>
<dbReference type="Pfam" id="PF09339">
    <property type="entry name" value="HTH_IclR"/>
    <property type="match status" value="1"/>
</dbReference>
<dbReference type="InterPro" id="IPR050707">
    <property type="entry name" value="HTH_MetabolicPath_Reg"/>
</dbReference>
<dbReference type="InterPro" id="IPR014757">
    <property type="entry name" value="Tscrpt_reg_IclR_C"/>
</dbReference>
<evidence type="ECO:0000259" key="5">
    <source>
        <dbReference type="PROSITE" id="PS51078"/>
    </source>
</evidence>
<dbReference type="SUPFAM" id="SSF55781">
    <property type="entry name" value="GAF domain-like"/>
    <property type="match status" value="1"/>
</dbReference>
<reference evidence="6" key="1">
    <citation type="submission" date="2023-02" db="EMBL/GenBank/DDBJ databases">
        <title>Kitasatospora phosalacinea NBRC 14627.</title>
        <authorList>
            <person name="Ichikawa N."/>
            <person name="Sato H."/>
            <person name="Tonouchi N."/>
        </authorList>
    </citation>
    <scope>NUCLEOTIDE SEQUENCE</scope>
    <source>
        <strain evidence="6">NBRC 14627</strain>
    </source>
</reference>
<dbReference type="GO" id="GO:0003677">
    <property type="term" value="F:DNA binding"/>
    <property type="evidence" value="ECO:0007669"/>
    <property type="project" value="UniProtKB-KW"/>
</dbReference>
<dbReference type="SMART" id="SM00346">
    <property type="entry name" value="HTH_ICLR"/>
    <property type="match status" value="1"/>
</dbReference>
<evidence type="ECO:0000256" key="1">
    <source>
        <dbReference type="ARBA" id="ARBA00023015"/>
    </source>
</evidence>
<dbReference type="PROSITE" id="PS51078">
    <property type="entry name" value="ICLR_ED"/>
    <property type="match status" value="1"/>
</dbReference>
<dbReference type="AlphaFoldDB" id="A0A9W6QCN8"/>